<comment type="caution">
    <text evidence="1">The sequence shown here is derived from an EMBL/GenBank/DDBJ whole genome shotgun (WGS) entry which is preliminary data.</text>
</comment>
<dbReference type="AlphaFoldDB" id="A0A371HH83"/>
<keyword evidence="2" id="KW-1185">Reference proteome</keyword>
<gene>
    <name evidence="1" type="ORF">CR513_14533</name>
</gene>
<feature type="non-terminal residue" evidence="1">
    <location>
        <position position="97"/>
    </location>
</feature>
<accession>A0A371HH83</accession>
<dbReference type="PANTHER" id="PTHR35046:SF26">
    <property type="entry name" value="RNA-DIRECTED DNA POLYMERASE"/>
    <property type="match status" value="1"/>
</dbReference>
<dbReference type="OrthoDB" id="1747743at2759"/>
<proteinExistence type="predicted"/>
<reference evidence="1" key="1">
    <citation type="submission" date="2018-05" db="EMBL/GenBank/DDBJ databases">
        <title>Draft genome of Mucuna pruriens seed.</title>
        <authorList>
            <person name="Nnadi N.E."/>
            <person name="Vos R."/>
            <person name="Hasami M.H."/>
            <person name="Devisetty U.K."/>
            <person name="Aguiy J.C."/>
        </authorList>
    </citation>
    <scope>NUCLEOTIDE SEQUENCE [LARGE SCALE GENOMIC DNA]</scope>
    <source>
        <strain evidence="1">JCA_2017</strain>
    </source>
</reference>
<organism evidence="1 2">
    <name type="scientific">Mucuna pruriens</name>
    <name type="common">Velvet bean</name>
    <name type="synonym">Dolichos pruriens</name>
    <dbReference type="NCBI Taxonomy" id="157652"/>
    <lineage>
        <taxon>Eukaryota</taxon>
        <taxon>Viridiplantae</taxon>
        <taxon>Streptophyta</taxon>
        <taxon>Embryophyta</taxon>
        <taxon>Tracheophyta</taxon>
        <taxon>Spermatophyta</taxon>
        <taxon>Magnoliopsida</taxon>
        <taxon>eudicotyledons</taxon>
        <taxon>Gunneridae</taxon>
        <taxon>Pentapetalae</taxon>
        <taxon>rosids</taxon>
        <taxon>fabids</taxon>
        <taxon>Fabales</taxon>
        <taxon>Fabaceae</taxon>
        <taxon>Papilionoideae</taxon>
        <taxon>50 kb inversion clade</taxon>
        <taxon>NPAAA clade</taxon>
        <taxon>indigoferoid/millettioid clade</taxon>
        <taxon>Phaseoleae</taxon>
        <taxon>Mucuna</taxon>
    </lineage>
</organism>
<evidence type="ECO:0000313" key="1">
    <source>
        <dbReference type="EMBL" id="RDY02064.1"/>
    </source>
</evidence>
<name>A0A371HH83_MUCPR</name>
<evidence type="ECO:0000313" key="2">
    <source>
        <dbReference type="Proteomes" id="UP000257109"/>
    </source>
</evidence>
<dbReference type="PANTHER" id="PTHR35046">
    <property type="entry name" value="ZINC KNUCKLE (CCHC-TYPE) FAMILY PROTEIN"/>
    <property type="match status" value="1"/>
</dbReference>
<sequence>MDEPETQRENIFRHSITSWRLVRKLALPTLVHLRLHKLWWLSKHGELVVIKQVEVAFTLGRHEDKVLRDVVPMEVTHLLLGRSWQFDRKVIHYGVIV</sequence>
<dbReference type="Proteomes" id="UP000257109">
    <property type="component" value="Unassembled WGS sequence"/>
</dbReference>
<feature type="non-terminal residue" evidence="1">
    <location>
        <position position="1"/>
    </location>
</feature>
<dbReference type="EMBL" id="QJKJ01002605">
    <property type="protein sequence ID" value="RDY02064.1"/>
    <property type="molecule type" value="Genomic_DNA"/>
</dbReference>
<protein>
    <submittedName>
        <fullName evidence="1">Uncharacterized protein</fullName>
    </submittedName>
</protein>